<dbReference type="CDD" id="cd00338">
    <property type="entry name" value="Ser_Recombinase"/>
    <property type="match status" value="1"/>
</dbReference>
<dbReference type="Gene3D" id="3.40.50.1390">
    <property type="entry name" value="Resolvase, N-terminal catalytic domain"/>
    <property type="match status" value="1"/>
</dbReference>
<accession>A0ABW4QYW2</accession>
<reference evidence="5" key="1">
    <citation type="journal article" date="2019" name="Int. J. Syst. Evol. Microbiol.">
        <title>The Global Catalogue of Microorganisms (GCM) 10K type strain sequencing project: providing services to taxonomists for standard genome sequencing and annotation.</title>
        <authorList>
            <consortium name="The Broad Institute Genomics Platform"/>
            <consortium name="The Broad Institute Genome Sequencing Center for Infectious Disease"/>
            <person name="Wu L."/>
            <person name="Ma J."/>
        </authorList>
    </citation>
    <scope>NUCLEOTIDE SEQUENCE [LARGE SCALE GENOMIC DNA]</scope>
    <source>
        <strain evidence="5">CGMCC 1.15795</strain>
    </source>
</reference>
<dbReference type="SUPFAM" id="SSF53041">
    <property type="entry name" value="Resolvase-like"/>
    <property type="match status" value="1"/>
</dbReference>
<dbReference type="InterPro" id="IPR006119">
    <property type="entry name" value="Resolv_N"/>
</dbReference>
<dbReference type="InterPro" id="IPR036162">
    <property type="entry name" value="Resolvase-like_N_sf"/>
</dbReference>
<comment type="caution">
    <text evidence="4">The sequence shown here is derived from an EMBL/GenBank/DDBJ whole genome shotgun (WGS) entry which is preliminary data.</text>
</comment>
<keyword evidence="5" id="KW-1185">Reference proteome</keyword>
<dbReference type="PANTHER" id="PTHR30461">
    <property type="entry name" value="DNA-INVERTASE FROM LAMBDOID PROPHAGE"/>
    <property type="match status" value="1"/>
</dbReference>
<dbReference type="SMART" id="SM00857">
    <property type="entry name" value="Resolvase"/>
    <property type="match status" value="1"/>
</dbReference>
<dbReference type="PANTHER" id="PTHR30461:SF2">
    <property type="entry name" value="SERINE RECOMBINASE PINE-RELATED"/>
    <property type="match status" value="1"/>
</dbReference>
<dbReference type="Proteomes" id="UP001597197">
    <property type="component" value="Unassembled WGS sequence"/>
</dbReference>
<keyword evidence="2" id="KW-0233">DNA recombination</keyword>
<evidence type="ECO:0000256" key="2">
    <source>
        <dbReference type="ARBA" id="ARBA00023172"/>
    </source>
</evidence>
<dbReference type="Pfam" id="PF00239">
    <property type="entry name" value="Resolvase"/>
    <property type="match status" value="1"/>
</dbReference>
<dbReference type="RefSeq" id="WP_382316397.1">
    <property type="nucleotide sequence ID" value="NZ_JBHUFD010000012.1"/>
</dbReference>
<sequence length="221" mass="24053">MLPAPTYYVPYYRVSTARQGQSGLGLEAQRTAVAAFVADSAQLLGEFVEVESGKKNQRPQLLAAIDAARAVGATLLIAKLDRLSRNAGFIFALRDSGVAFICCDMPDANTLTVGLFAVIAQHEREMISKRTIDALTAKKARGAVLGTPANMTPAAIAKSLNIRQENARTNQQNQQAARLAGLLHAQGYKLQQIAQELNDGGYRTRRGQLFFPMSVHRLLKR</sequence>
<evidence type="ECO:0000256" key="1">
    <source>
        <dbReference type="ARBA" id="ARBA00023125"/>
    </source>
</evidence>
<evidence type="ECO:0000313" key="4">
    <source>
        <dbReference type="EMBL" id="MFD1874522.1"/>
    </source>
</evidence>
<keyword evidence="1" id="KW-0238">DNA-binding</keyword>
<organism evidence="4 5">
    <name type="scientific">Hymenobacter bucti</name>
    <dbReference type="NCBI Taxonomy" id="1844114"/>
    <lineage>
        <taxon>Bacteria</taxon>
        <taxon>Pseudomonadati</taxon>
        <taxon>Bacteroidota</taxon>
        <taxon>Cytophagia</taxon>
        <taxon>Cytophagales</taxon>
        <taxon>Hymenobacteraceae</taxon>
        <taxon>Hymenobacter</taxon>
    </lineage>
</organism>
<name>A0ABW4QYW2_9BACT</name>
<dbReference type="EMBL" id="JBHUFD010000012">
    <property type="protein sequence ID" value="MFD1874522.1"/>
    <property type="molecule type" value="Genomic_DNA"/>
</dbReference>
<protein>
    <submittedName>
        <fullName evidence="4">Recombinase family protein</fullName>
    </submittedName>
</protein>
<proteinExistence type="predicted"/>
<evidence type="ECO:0000313" key="5">
    <source>
        <dbReference type="Proteomes" id="UP001597197"/>
    </source>
</evidence>
<dbReference type="InterPro" id="IPR050639">
    <property type="entry name" value="SSR_resolvase"/>
</dbReference>
<feature type="domain" description="Resolvase/invertase-type recombinase catalytic" evidence="3">
    <location>
        <begin position="7"/>
        <end position="142"/>
    </location>
</feature>
<evidence type="ECO:0000259" key="3">
    <source>
        <dbReference type="PROSITE" id="PS51736"/>
    </source>
</evidence>
<gene>
    <name evidence="4" type="ORF">ACFSDX_18920</name>
</gene>
<dbReference type="PROSITE" id="PS51736">
    <property type="entry name" value="RECOMBINASES_3"/>
    <property type="match status" value="1"/>
</dbReference>